<dbReference type="EMBL" id="CP026606">
    <property type="protein sequence ID" value="AVB77183.1"/>
    <property type="molecule type" value="Genomic_DNA"/>
</dbReference>
<dbReference type="GO" id="GO:0009307">
    <property type="term" value="P:DNA restriction-modification system"/>
    <property type="evidence" value="ECO:0007669"/>
    <property type="project" value="UniProtKB-KW"/>
</dbReference>
<dbReference type="Proteomes" id="UP000239462">
    <property type="component" value="Chromosome"/>
</dbReference>
<sequence>MKLEDRAWKEFNLSGENGIFKNYHGKRLTKEKRIDGNLPFLTAGEYNQGLGDFISNKDFITFKDFISIDMFGNAFYHEHICSGDDNIYFFINDELSKATKLFIVACINQNKSKYSYGKQFRQRNADTTKILLPISKNEEFKPDWAFMEEYIKEKYAIKEKTYKEHIKKVIKELTYKEIVPLEKKEWKEFFINELFDVIIGKNIDGNKVDKISGNIPYITRKESNNGLDGFIDEDICKLNNNFPVITIGNETAQPFVQNFSFFTGTKVNILIPKLKMSDKVLYFISTSLKQQKSKYNYTYTINSTRIKKQNILLPINENNEPDYEYMEQYMKNIMIKKYNKYLSYTKK</sequence>
<dbReference type="RefSeq" id="WP_104838525.1">
    <property type="nucleotide sequence ID" value="NZ_CP026606.1"/>
</dbReference>
<keyword evidence="2" id="KW-0238">DNA-binding</keyword>
<dbReference type="GeneID" id="36102895"/>
<dbReference type="REBASE" id="233864">
    <property type="entry name" value="S.Mma2067ORF18140P"/>
</dbReference>
<keyword evidence="3" id="KW-0378">Hydrolase</keyword>
<dbReference type="SUPFAM" id="SSF116734">
    <property type="entry name" value="DNA methylase specificity domain"/>
    <property type="match status" value="1"/>
</dbReference>
<dbReference type="GO" id="GO:0003677">
    <property type="term" value="F:DNA binding"/>
    <property type="evidence" value="ECO:0007669"/>
    <property type="project" value="UniProtKB-KW"/>
</dbReference>
<dbReference type="Gene3D" id="3.90.220.20">
    <property type="entry name" value="DNA methylase specificity domains"/>
    <property type="match status" value="1"/>
</dbReference>
<proteinExistence type="predicted"/>
<dbReference type="AlphaFoldDB" id="A0A2L1CCY4"/>
<evidence type="ECO:0000313" key="4">
    <source>
        <dbReference type="Proteomes" id="UP000239462"/>
    </source>
</evidence>
<evidence type="ECO:0000313" key="3">
    <source>
        <dbReference type="EMBL" id="AVB77183.1"/>
    </source>
</evidence>
<organism evidence="3 4">
    <name type="scientific">Methanococcus maripaludis</name>
    <name type="common">Methanococcus deltae</name>
    <dbReference type="NCBI Taxonomy" id="39152"/>
    <lineage>
        <taxon>Archaea</taxon>
        <taxon>Methanobacteriati</taxon>
        <taxon>Methanobacteriota</taxon>
        <taxon>Methanomada group</taxon>
        <taxon>Methanococci</taxon>
        <taxon>Methanococcales</taxon>
        <taxon>Methanococcaceae</taxon>
        <taxon>Methanococcus</taxon>
    </lineage>
</organism>
<keyword evidence="1" id="KW-0680">Restriction system</keyword>
<dbReference type="InterPro" id="IPR044946">
    <property type="entry name" value="Restrct_endonuc_typeI_TRD_sf"/>
</dbReference>
<evidence type="ECO:0000256" key="2">
    <source>
        <dbReference type="ARBA" id="ARBA00023125"/>
    </source>
</evidence>
<accession>A0A2L1CCY4</accession>
<protein>
    <submittedName>
        <fullName evidence="3">Restriction enzyme BgcI subunit beta</fullName>
        <ecNumber evidence="3">3.1.21.-</ecNumber>
    </submittedName>
</protein>
<dbReference type="KEGG" id="mmad:MMJJ_18130"/>
<dbReference type="GO" id="GO:0016787">
    <property type="term" value="F:hydrolase activity"/>
    <property type="evidence" value="ECO:0007669"/>
    <property type="project" value="UniProtKB-KW"/>
</dbReference>
<name>A0A2L1CCY4_METMI</name>
<evidence type="ECO:0000256" key="1">
    <source>
        <dbReference type="ARBA" id="ARBA00022747"/>
    </source>
</evidence>
<gene>
    <name evidence="3" type="primary">bcgIB</name>
    <name evidence="3" type="ORF">MMJJ_18130</name>
</gene>
<reference evidence="4" key="1">
    <citation type="journal article" date="2018" name="Genome Announc.">
        <title>Complete Genome Sequence of the Methanococcus maripaludis Type Strain JJ (DSM 2067), a Model for Selenoprotein Synthesis in Archaea.</title>
        <authorList>
            <person name="Poehlein A."/>
            <person name="Heym D."/>
            <person name="Quitzke V."/>
            <person name="Fersch J."/>
            <person name="Daniel R."/>
            <person name="Rother M."/>
        </authorList>
    </citation>
    <scope>NUCLEOTIDE SEQUENCE [LARGE SCALE GENOMIC DNA]</scope>
    <source>
        <strain evidence="4">DSM 2067</strain>
    </source>
</reference>
<dbReference type="EC" id="3.1.21.-" evidence="3"/>